<dbReference type="AlphaFoldDB" id="A0A1H4C1Z3"/>
<reference evidence="2" key="1">
    <citation type="submission" date="2016-10" db="EMBL/GenBank/DDBJ databases">
        <authorList>
            <person name="Varghese N."/>
            <person name="Submissions S."/>
        </authorList>
    </citation>
    <scope>NUCLEOTIDE SEQUENCE [LARGE SCALE GENOMIC DNA]</scope>
    <source>
        <strain evidence="2">KPR-1</strain>
    </source>
</reference>
<evidence type="ECO:0000313" key="1">
    <source>
        <dbReference type="EMBL" id="SEA54406.1"/>
    </source>
</evidence>
<dbReference type="EMBL" id="FNQV01000011">
    <property type="protein sequence ID" value="SEA54406.1"/>
    <property type="molecule type" value="Genomic_DNA"/>
</dbReference>
<keyword evidence="2" id="KW-1185">Reference proteome</keyword>
<evidence type="ECO:0000313" key="2">
    <source>
        <dbReference type="Proteomes" id="UP000199288"/>
    </source>
</evidence>
<dbReference type="RefSeq" id="WP_092565186.1">
    <property type="nucleotide sequence ID" value="NZ_FNQV01000011.1"/>
</dbReference>
<evidence type="ECO:0008006" key="3">
    <source>
        <dbReference type="Google" id="ProtNLM"/>
    </source>
</evidence>
<name>A0A1H4C1Z3_9ACTO</name>
<gene>
    <name evidence="1" type="ORF">SAMN02910418_01840</name>
</gene>
<proteinExistence type="predicted"/>
<organism evidence="1 2">
    <name type="scientific">Bowdeniella nasicola</name>
    <dbReference type="NCBI Taxonomy" id="208480"/>
    <lineage>
        <taxon>Bacteria</taxon>
        <taxon>Bacillati</taxon>
        <taxon>Actinomycetota</taxon>
        <taxon>Actinomycetes</taxon>
        <taxon>Actinomycetales</taxon>
        <taxon>Actinomycetaceae</taxon>
        <taxon>Bowdeniella</taxon>
    </lineage>
</organism>
<accession>A0A1H4C1Z3</accession>
<protein>
    <recommendedName>
        <fullName evidence="3">ATPase</fullName>
    </recommendedName>
</protein>
<dbReference type="Proteomes" id="UP000199288">
    <property type="component" value="Unassembled WGS sequence"/>
</dbReference>
<dbReference type="OrthoDB" id="3291843at2"/>
<sequence>MATSSENNSRGDSLTEILDTLADYVRGARAMPMSASVIVSRAELLEMIDTARELVPTEIARADATLRGADVTIASAREQADRIRAQARKEAEAILADQEVVEAATKHAQTIEAEAEARAAKLTRDAQDYCDRTLAQLEVNLNRALREVSGGRRVLGEQLAAYNEEDHPSDES</sequence>